<comment type="caution">
    <text evidence="1">The sequence shown here is derived from an EMBL/GenBank/DDBJ whole genome shotgun (WGS) entry which is preliminary data.</text>
</comment>
<name>X1CWF3_9ZZZZ</name>
<organism evidence="1">
    <name type="scientific">marine sediment metagenome</name>
    <dbReference type="NCBI Taxonomy" id="412755"/>
    <lineage>
        <taxon>unclassified sequences</taxon>
        <taxon>metagenomes</taxon>
        <taxon>ecological metagenomes</taxon>
    </lineage>
</organism>
<dbReference type="EMBL" id="BART01033948">
    <property type="protein sequence ID" value="GAH12831.1"/>
    <property type="molecule type" value="Genomic_DNA"/>
</dbReference>
<evidence type="ECO:0000313" key="1">
    <source>
        <dbReference type="EMBL" id="GAH12831.1"/>
    </source>
</evidence>
<protein>
    <submittedName>
        <fullName evidence="1">Uncharacterized protein</fullName>
    </submittedName>
</protein>
<accession>X1CWF3</accession>
<reference evidence="1" key="1">
    <citation type="journal article" date="2014" name="Front. Microbiol.">
        <title>High frequency of phylogenetically diverse reductive dehalogenase-homologous genes in deep subseafloor sedimentary metagenomes.</title>
        <authorList>
            <person name="Kawai M."/>
            <person name="Futagami T."/>
            <person name="Toyoda A."/>
            <person name="Takaki Y."/>
            <person name="Nishi S."/>
            <person name="Hori S."/>
            <person name="Arai W."/>
            <person name="Tsubouchi T."/>
            <person name="Morono Y."/>
            <person name="Uchiyama I."/>
            <person name="Ito T."/>
            <person name="Fujiyama A."/>
            <person name="Inagaki F."/>
            <person name="Takami H."/>
        </authorList>
    </citation>
    <scope>NUCLEOTIDE SEQUENCE</scope>
    <source>
        <strain evidence="1">Expedition CK06-06</strain>
    </source>
</reference>
<sequence length="164" mass="19008">NSWIWTGFSKLAKRIDEMYIDQIRFGIDEPSSQDGAYTQVQTGVFSHDYGIPDMPDLSRAGCLGYGWARNFFNSDEIANQNTLSFWNGAAEIQMGQKLRASSENQFANWKYQCPMKWDLKYLPVTPQLAFYHLTDGNVAPHQQYALINILAGVKFIRRKRWWNL</sequence>
<gene>
    <name evidence="1" type="ORF">S01H4_58167</name>
</gene>
<dbReference type="AlphaFoldDB" id="X1CWF3"/>
<feature type="non-terminal residue" evidence="1">
    <location>
        <position position="1"/>
    </location>
</feature>
<proteinExistence type="predicted"/>